<dbReference type="GO" id="GO:0005795">
    <property type="term" value="C:Golgi stack"/>
    <property type="evidence" value="ECO:0007669"/>
    <property type="project" value="TreeGrafter"/>
</dbReference>
<keyword evidence="8 17" id="KW-0378">Hydrolase</keyword>
<evidence type="ECO:0000256" key="12">
    <source>
        <dbReference type="ARBA" id="ARBA00056429"/>
    </source>
</evidence>
<keyword evidence="5" id="KW-0963">Cytoplasm</keyword>
<evidence type="ECO:0000256" key="10">
    <source>
        <dbReference type="ARBA" id="ARBA00022927"/>
    </source>
</evidence>
<dbReference type="CDD" id="cd00009">
    <property type="entry name" value="AAA"/>
    <property type="match status" value="1"/>
</dbReference>
<dbReference type="InterPro" id="IPR003959">
    <property type="entry name" value="ATPase_AAA_core"/>
</dbReference>
<evidence type="ECO:0000256" key="14">
    <source>
        <dbReference type="SAM" id="MobiDB-lite"/>
    </source>
</evidence>
<dbReference type="Gene3D" id="1.10.8.60">
    <property type="match status" value="2"/>
</dbReference>
<comment type="similarity">
    <text evidence="3">Belongs to the GTP cyclohydrolase II family.</text>
</comment>
<dbReference type="Proteomes" id="UP000059188">
    <property type="component" value="Unassembled WGS sequence"/>
</dbReference>
<evidence type="ECO:0000256" key="6">
    <source>
        <dbReference type="ARBA" id="ARBA00022737"/>
    </source>
</evidence>
<evidence type="ECO:0000259" key="16">
    <source>
        <dbReference type="SMART" id="SM01073"/>
    </source>
</evidence>
<feature type="compositionally biased region" description="Basic and acidic residues" evidence="14">
    <location>
        <begin position="72"/>
        <end position="82"/>
    </location>
</feature>
<keyword evidence="7" id="KW-0547">Nucleotide-binding</keyword>
<evidence type="ECO:0000259" key="15">
    <source>
        <dbReference type="SMART" id="SM00382"/>
    </source>
</evidence>
<dbReference type="GO" id="GO:0005525">
    <property type="term" value="F:GTP binding"/>
    <property type="evidence" value="ECO:0007669"/>
    <property type="project" value="UniProtKB-KW"/>
</dbReference>
<keyword evidence="4" id="KW-0813">Transport</keyword>
<keyword evidence="9" id="KW-0067">ATP-binding</keyword>
<evidence type="ECO:0000256" key="5">
    <source>
        <dbReference type="ARBA" id="ARBA00022490"/>
    </source>
</evidence>
<dbReference type="InterPro" id="IPR000926">
    <property type="entry name" value="RibA"/>
</dbReference>
<evidence type="ECO:0000256" key="11">
    <source>
        <dbReference type="ARBA" id="ARBA00023134"/>
    </source>
</evidence>
<evidence type="ECO:0000256" key="1">
    <source>
        <dbReference type="ARBA" id="ARBA00004496"/>
    </source>
</evidence>
<evidence type="ECO:0000256" key="9">
    <source>
        <dbReference type="ARBA" id="ARBA00022840"/>
    </source>
</evidence>
<keyword evidence="6" id="KW-0677">Repeat</keyword>
<keyword evidence="10" id="KW-0653">Protein transport</keyword>
<dbReference type="FunFam" id="3.40.50.300:FF:000166">
    <property type="entry name" value="vesicle-fusing ATPase isoform X1"/>
    <property type="match status" value="1"/>
</dbReference>
<dbReference type="NCBIfam" id="NF001591">
    <property type="entry name" value="PRK00393.1"/>
    <property type="match status" value="1"/>
</dbReference>
<dbReference type="InterPro" id="IPR003593">
    <property type="entry name" value="AAA+_ATPase"/>
</dbReference>
<dbReference type="SMART" id="SM00382">
    <property type="entry name" value="AAA"/>
    <property type="match status" value="2"/>
</dbReference>
<dbReference type="SUPFAM" id="SSF142695">
    <property type="entry name" value="RibA-like"/>
    <property type="match status" value="2"/>
</dbReference>
<accession>A0A0B7FR54</accession>
<feature type="region of interest" description="Disordered" evidence="14">
    <location>
        <begin position="1"/>
        <end position="82"/>
    </location>
</feature>
<dbReference type="GO" id="GO:0009231">
    <property type="term" value="P:riboflavin biosynthetic process"/>
    <property type="evidence" value="ECO:0007669"/>
    <property type="project" value="InterPro"/>
</dbReference>
<feature type="compositionally biased region" description="Polar residues" evidence="14">
    <location>
        <begin position="1398"/>
        <end position="1408"/>
    </location>
</feature>
<dbReference type="FunFam" id="1.10.8.60:FF:000026">
    <property type="entry name" value="vesicle-fusing ATPase isoform X1"/>
    <property type="match status" value="1"/>
</dbReference>
<dbReference type="Pfam" id="PF02933">
    <property type="entry name" value="CDC48_2"/>
    <property type="match status" value="1"/>
</dbReference>
<dbReference type="SUPFAM" id="SSF54585">
    <property type="entry name" value="Cdc48 domain 2-like"/>
    <property type="match status" value="1"/>
</dbReference>
<dbReference type="InterPro" id="IPR039812">
    <property type="entry name" value="Vesicle-fus_ATPase"/>
</dbReference>
<evidence type="ECO:0000256" key="8">
    <source>
        <dbReference type="ARBA" id="ARBA00022801"/>
    </source>
</evidence>
<dbReference type="Gene3D" id="3.10.330.10">
    <property type="match status" value="1"/>
</dbReference>
<dbReference type="InterPro" id="IPR036144">
    <property type="entry name" value="RibA-like_sf"/>
</dbReference>
<dbReference type="InterPro" id="IPR032677">
    <property type="entry name" value="GTP_cyclohydro_II"/>
</dbReference>
<feature type="domain" description="AAA+ ATPase" evidence="15">
    <location>
        <begin position="338"/>
        <end position="485"/>
    </location>
</feature>
<dbReference type="Gene3D" id="2.40.40.20">
    <property type="match status" value="1"/>
</dbReference>
<dbReference type="GO" id="GO:0035494">
    <property type="term" value="P:SNARE complex disassembly"/>
    <property type="evidence" value="ECO:0007669"/>
    <property type="project" value="InterPro"/>
</dbReference>
<dbReference type="Gene3D" id="3.40.50.300">
    <property type="entry name" value="P-loop containing nucleotide triphosphate hydrolases"/>
    <property type="match status" value="2"/>
</dbReference>
<dbReference type="SMART" id="SM01073">
    <property type="entry name" value="CDC48_N"/>
    <property type="match status" value="1"/>
</dbReference>
<dbReference type="PROSITE" id="PS00674">
    <property type="entry name" value="AAA"/>
    <property type="match status" value="1"/>
</dbReference>
<dbReference type="Pfam" id="PF00925">
    <property type="entry name" value="GTP_cyclohydro2"/>
    <property type="match status" value="1"/>
</dbReference>
<dbReference type="GO" id="GO:0003935">
    <property type="term" value="F:GTP cyclohydrolase II activity"/>
    <property type="evidence" value="ECO:0007669"/>
    <property type="project" value="InterPro"/>
</dbReference>
<comment type="function">
    <text evidence="12">Required for vesicle-mediated transport. Catalyzes the fusion of transport vesicles within the Golgi cisternae. Is also required for transport from the endoplasmic reticulum to the Golgi stack. Seems to function as a fusion protein required for the delivery of cargo proteins to all compartments of the Golgi stack independent of vesicle origin.</text>
</comment>
<dbReference type="PANTHER" id="PTHR23078:SF3">
    <property type="entry name" value="VESICLE-FUSING ATPASE"/>
    <property type="match status" value="1"/>
</dbReference>
<protein>
    <recommendedName>
        <fullName evidence="13">Vesicular-fusion protein SEC18</fullName>
    </recommendedName>
</protein>
<feature type="compositionally biased region" description="Low complexity" evidence="14">
    <location>
        <begin position="56"/>
        <end position="71"/>
    </location>
</feature>
<dbReference type="SUPFAM" id="SSF52540">
    <property type="entry name" value="P-loop containing nucleoside triphosphate hydrolases"/>
    <property type="match status" value="2"/>
</dbReference>
<proteinExistence type="inferred from homology"/>
<feature type="compositionally biased region" description="Basic residues" evidence="14">
    <location>
        <begin position="1284"/>
        <end position="1294"/>
    </location>
</feature>
<dbReference type="InterPro" id="IPR004201">
    <property type="entry name" value="Cdc48_dom2"/>
</dbReference>
<comment type="similarity">
    <text evidence="2">Belongs to the AAA ATPase family.</text>
</comment>
<feature type="region of interest" description="Disordered" evidence="14">
    <location>
        <begin position="1284"/>
        <end position="1312"/>
    </location>
</feature>
<evidence type="ECO:0000256" key="2">
    <source>
        <dbReference type="ARBA" id="ARBA00006914"/>
    </source>
</evidence>
<comment type="subcellular location">
    <subcellularLocation>
        <location evidence="1">Cytoplasm</location>
    </subcellularLocation>
</comment>
<keyword evidence="18" id="KW-1185">Reference proteome</keyword>
<dbReference type="GO" id="GO:0006891">
    <property type="term" value="P:intra-Golgi vesicle-mediated transport"/>
    <property type="evidence" value="ECO:0007669"/>
    <property type="project" value="TreeGrafter"/>
</dbReference>
<dbReference type="FunFam" id="3.40.50.300:FF:000187">
    <property type="entry name" value="Vesicular-fusion ATPase SEC18"/>
    <property type="match status" value="1"/>
</dbReference>
<name>A0A0B7FR54_THACB</name>
<dbReference type="InterPro" id="IPR027417">
    <property type="entry name" value="P-loop_NTPase"/>
</dbReference>
<evidence type="ECO:0000256" key="3">
    <source>
        <dbReference type="ARBA" id="ARBA00008131"/>
    </source>
</evidence>
<sequence length="1408" mass="152582">MSSFFGRSGAPNQDPRAGGGQYNSLPSGPRPGGARVPPPPAPRGAMPPQHGGQYDSYSSRGPPSGYSGSGYPDEKRGGRDASNRGGGLFAVVECPNTALALTNCLVVHPNDFAQKDHVLVKHDFPLTVIHDTTGQLRPGEVGATRVQRMWIGLSVQGDSVPVEPLNLESRGNDIYLGSLDLEVGLWNPKQVVDQQFSADDMSAGFAKAYGGLVFTPGQILAFDFHGITFKCVVTGLQVVELAAIQSKRPAEASAGPGGSRTGILMPQTEVNFIKAGDSNLKIKSSARKPAANAIIAPNFKFEDMGIGGLDQEFGAIFRRAFASRVFPPGLVEKLGIQHVKGILLYGSPGTGKTLMARQIGKMLNAREPKIVNGPEILNKYVGASEENIRKLFADAEKEYKTKGEESGLHIIIFDELDAICKQRGSTNNGTGVGDSVVNQLLSKMDGVDQLNNILIIGMTNRKDMIDEALLRPGRLEVHMEISLPDEKGRLQILNIHTASMRKHGVLDSDVDLLELAARTKNFSGAELNGLVKSATSFAMNRHVKVGTMAGISDDIENLRVNMGDFDHALEEVHPAFGVAEEELAQVIQNGIIHFDKGVDATLRDGRLFVEQVRTSTRTPLVSLLLHGPPGAGKTAMAATIAQSSQFPFIKLVSPDDMVGFSEPQKIAAITKVFQDSYRSPLSVIVVDNIERLLDWVPIGPRFSNGVLQALMVLMAKRPPAGKRLLVIATTTIRPMLTDMQMSEVFDAELRISPISTLSALSKVFEDVQLFRSSAEHREALNQLQVAGFGAEGKLNIGVKKVLSIVEMARQEPEDVAQRLVSAFVNFGLILDPEHNILRFIVPPPEDLTMATTAHQRAHFESAPSDADMELLEALTGPTVPRQSFRRRDAPFDPLIFAAAVSTGPHVTRHHFHHDFFPVDETEDRKIGSYADCDADDASKHQYVSRQKPRRERLRELGVTEDGVAAVGIPGDVKAVALPIPSSAVPSKRRRSSILPSADPTPAIQVLQLQNPPLLAPAAISGQSQSRPPVTVQCRARTRIPTPHGPAFLHIYHNNWDSKEHLAVVIDPAQLNQDEPMLLPPIRSQSLDAVWREGETEMERIVRGAYVGRLSANTANPSTSASYNHHTPEGVPAPLIRIHSECFTGETIGSMRCDCGEQLDEAMRLIAQPVQISSTGQTVPGRGAVVYMRQEGRGIGLLEKIRAYNLQDLGHDTVTANLLLGHGADERGYEIAAAILRDLGLGAESNQAGARGVRLLTNNPEKMEALKKEKIRVEQRVGMVPRSWKTHTHTGRGRARTITGRDNTQDSDDSFDEHQLRRNGATLIGGGAAHGVELERYLATKVQRMGHMLELPTSSNSQGPVADVGLGLVSQATSDDEDGAEVMMKSAGSLPDLEFDSASYKSRSVSPEF</sequence>
<dbReference type="STRING" id="1108050.A0A0B7FR54"/>
<dbReference type="Pfam" id="PF00004">
    <property type="entry name" value="AAA"/>
    <property type="match status" value="2"/>
</dbReference>
<evidence type="ECO:0000313" key="18">
    <source>
        <dbReference type="Proteomes" id="UP000059188"/>
    </source>
</evidence>
<organism evidence="17 18">
    <name type="scientific">Thanatephorus cucumeris (strain AG1-IB / isolate 7/3/14)</name>
    <name type="common">Lettuce bottom rot fungus</name>
    <name type="synonym">Rhizoctonia solani</name>
    <dbReference type="NCBI Taxonomy" id="1108050"/>
    <lineage>
        <taxon>Eukaryota</taxon>
        <taxon>Fungi</taxon>
        <taxon>Dikarya</taxon>
        <taxon>Basidiomycota</taxon>
        <taxon>Agaricomycotina</taxon>
        <taxon>Agaricomycetes</taxon>
        <taxon>Cantharellales</taxon>
        <taxon>Ceratobasidiaceae</taxon>
        <taxon>Rhizoctonia</taxon>
        <taxon>Rhizoctonia solani AG-1</taxon>
    </lineage>
</organism>
<dbReference type="InterPro" id="IPR003338">
    <property type="entry name" value="CDC4_N-term_subdom"/>
</dbReference>
<dbReference type="InterPro" id="IPR041569">
    <property type="entry name" value="AAA_lid_3"/>
</dbReference>
<dbReference type="GO" id="GO:0043001">
    <property type="term" value="P:Golgi to plasma membrane protein transport"/>
    <property type="evidence" value="ECO:0007669"/>
    <property type="project" value="TreeGrafter"/>
</dbReference>
<dbReference type="InterPro" id="IPR029067">
    <property type="entry name" value="CDC48_domain_2-like_sf"/>
</dbReference>
<keyword evidence="11" id="KW-0342">GTP-binding</keyword>
<feature type="region of interest" description="Disordered" evidence="14">
    <location>
        <begin position="1369"/>
        <end position="1408"/>
    </location>
</feature>
<feature type="domain" description="CDC48 N-terminal subdomain" evidence="16">
    <location>
        <begin position="88"/>
        <end position="167"/>
    </location>
</feature>
<dbReference type="SUPFAM" id="SSF50692">
    <property type="entry name" value="ADC-like"/>
    <property type="match status" value="1"/>
</dbReference>
<dbReference type="Pfam" id="PF17862">
    <property type="entry name" value="AAA_lid_3"/>
    <property type="match status" value="1"/>
</dbReference>
<dbReference type="GO" id="GO:0016887">
    <property type="term" value="F:ATP hydrolysis activity"/>
    <property type="evidence" value="ECO:0007669"/>
    <property type="project" value="InterPro"/>
</dbReference>
<evidence type="ECO:0000256" key="13">
    <source>
        <dbReference type="ARBA" id="ARBA00068637"/>
    </source>
</evidence>
<dbReference type="OrthoDB" id="9982946at2759"/>
<reference evidence="17 18" key="1">
    <citation type="submission" date="2014-11" db="EMBL/GenBank/DDBJ databases">
        <authorList>
            <person name="Wibberg Daniel"/>
        </authorList>
    </citation>
    <scope>NUCLEOTIDE SEQUENCE [LARGE SCALE GENOMIC DNA]</scope>
    <source>
        <strain evidence="17">Rhizoctonia solani AG1-IB 7/3/14</strain>
    </source>
</reference>
<evidence type="ECO:0000313" key="17">
    <source>
        <dbReference type="EMBL" id="CEL59399.1"/>
    </source>
</evidence>
<gene>
    <name evidence="17" type="ORF">RSOLAG1IB_03332</name>
</gene>
<dbReference type="Gene3D" id="3.40.50.10990">
    <property type="entry name" value="GTP cyclohydrolase II"/>
    <property type="match status" value="1"/>
</dbReference>
<evidence type="ECO:0000256" key="7">
    <source>
        <dbReference type="ARBA" id="ARBA00022741"/>
    </source>
</evidence>
<dbReference type="EMBL" id="LN679103">
    <property type="protein sequence ID" value="CEL59399.1"/>
    <property type="molecule type" value="Genomic_DNA"/>
</dbReference>
<dbReference type="CDD" id="cd00641">
    <property type="entry name" value="GTP_cyclohydro2"/>
    <property type="match status" value="1"/>
</dbReference>
<evidence type="ECO:0000256" key="4">
    <source>
        <dbReference type="ARBA" id="ARBA00022448"/>
    </source>
</evidence>
<dbReference type="CDD" id="cd19504">
    <property type="entry name" value="RecA-like_NSF-SEC18_r1-like"/>
    <property type="match status" value="1"/>
</dbReference>
<feature type="domain" description="AAA+ ATPase" evidence="15">
    <location>
        <begin position="619"/>
        <end position="755"/>
    </location>
</feature>
<dbReference type="InterPro" id="IPR009010">
    <property type="entry name" value="Asp_de-COase-like_dom_sf"/>
</dbReference>
<dbReference type="GO" id="GO:0005524">
    <property type="term" value="F:ATP binding"/>
    <property type="evidence" value="ECO:0007669"/>
    <property type="project" value="UniProtKB-KW"/>
</dbReference>
<dbReference type="PANTHER" id="PTHR23078">
    <property type="entry name" value="VESICULAR-FUSION PROTEIN NSF"/>
    <property type="match status" value="1"/>
</dbReference>
<dbReference type="InterPro" id="IPR003960">
    <property type="entry name" value="ATPase_AAA_CS"/>
</dbReference>